<accession>A0A6A0AKW9</accession>
<name>A0A6A0AKW9_HAELA</name>
<feature type="non-terminal residue" evidence="2">
    <location>
        <position position="1"/>
    </location>
</feature>
<comment type="caution">
    <text evidence="2">The sequence shown here is derived from an EMBL/GenBank/DDBJ whole genome shotgun (WGS) entry which is preliminary data.</text>
</comment>
<feature type="domain" description="Reverse transcriptase Ty1/copia-type" evidence="1">
    <location>
        <begin position="58"/>
        <end position="102"/>
    </location>
</feature>
<feature type="non-terminal residue" evidence="2">
    <location>
        <position position="105"/>
    </location>
</feature>
<gene>
    <name evidence="2" type="ORF">HaLaN_32915</name>
</gene>
<reference evidence="2 3" key="1">
    <citation type="submission" date="2020-02" db="EMBL/GenBank/DDBJ databases">
        <title>Draft genome sequence of Haematococcus lacustris strain NIES-144.</title>
        <authorList>
            <person name="Morimoto D."/>
            <person name="Nakagawa S."/>
            <person name="Yoshida T."/>
            <person name="Sawayama S."/>
        </authorList>
    </citation>
    <scope>NUCLEOTIDE SEQUENCE [LARGE SCALE GENOMIC DNA]</scope>
    <source>
        <strain evidence="2 3">NIES-144</strain>
    </source>
</reference>
<feature type="domain" description="Reverse transcriptase Ty1/copia-type" evidence="1">
    <location>
        <begin position="11"/>
        <end position="56"/>
    </location>
</feature>
<dbReference type="Proteomes" id="UP000485058">
    <property type="component" value="Unassembled WGS sequence"/>
</dbReference>
<sequence length="105" mass="11830">MHTELASLHANGTWTLVERPSGARVLPTKWVLKIKRDATGAIEKFKARLVAKGFMQPDEVIHVQQPEGFEEGSPNTVCRLQKALYGLRQAPRAWHAKLKQELEGM</sequence>
<dbReference type="EMBL" id="BLLF01008814">
    <property type="protein sequence ID" value="GFH33529.1"/>
    <property type="molecule type" value="Genomic_DNA"/>
</dbReference>
<evidence type="ECO:0000259" key="1">
    <source>
        <dbReference type="Pfam" id="PF07727"/>
    </source>
</evidence>
<keyword evidence="3" id="KW-1185">Reference proteome</keyword>
<organism evidence="2 3">
    <name type="scientific">Haematococcus lacustris</name>
    <name type="common">Green alga</name>
    <name type="synonym">Haematococcus pluvialis</name>
    <dbReference type="NCBI Taxonomy" id="44745"/>
    <lineage>
        <taxon>Eukaryota</taxon>
        <taxon>Viridiplantae</taxon>
        <taxon>Chlorophyta</taxon>
        <taxon>core chlorophytes</taxon>
        <taxon>Chlorophyceae</taxon>
        <taxon>CS clade</taxon>
        <taxon>Chlamydomonadales</taxon>
        <taxon>Haematococcaceae</taxon>
        <taxon>Haematococcus</taxon>
    </lineage>
</organism>
<dbReference type="Pfam" id="PF07727">
    <property type="entry name" value="RVT_2"/>
    <property type="match status" value="2"/>
</dbReference>
<evidence type="ECO:0000313" key="3">
    <source>
        <dbReference type="Proteomes" id="UP000485058"/>
    </source>
</evidence>
<proteinExistence type="predicted"/>
<evidence type="ECO:0000313" key="2">
    <source>
        <dbReference type="EMBL" id="GFH33529.1"/>
    </source>
</evidence>
<dbReference type="AlphaFoldDB" id="A0A6A0AKW9"/>
<dbReference type="InterPro" id="IPR013103">
    <property type="entry name" value="RVT_2"/>
</dbReference>
<protein>
    <submittedName>
        <fullName evidence="2">Integrase catalytic domain-containing protein</fullName>
    </submittedName>
</protein>